<protein>
    <submittedName>
        <fullName evidence="1">Uncharacterized protein</fullName>
    </submittedName>
</protein>
<organism evidence="1 2">
    <name type="scientific">Peronosclerospora sorghi</name>
    <dbReference type="NCBI Taxonomy" id="230839"/>
    <lineage>
        <taxon>Eukaryota</taxon>
        <taxon>Sar</taxon>
        <taxon>Stramenopiles</taxon>
        <taxon>Oomycota</taxon>
        <taxon>Peronosporomycetes</taxon>
        <taxon>Peronosporales</taxon>
        <taxon>Peronosporaceae</taxon>
        <taxon>Peronosclerospora</taxon>
    </lineage>
</organism>
<reference evidence="1 2" key="1">
    <citation type="journal article" date="2022" name="bioRxiv">
        <title>The genome of the oomycete Peronosclerospora sorghi, a cosmopolitan pathogen of maize and sorghum, is inflated with dispersed pseudogenes.</title>
        <authorList>
            <person name="Fletcher K."/>
            <person name="Martin F."/>
            <person name="Isakeit T."/>
            <person name="Cavanaugh K."/>
            <person name="Magill C."/>
            <person name="Michelmore R."/>
        </authorList>
    </citation>
    <scope>NUCLEOTIDE SEQUENCE [LARGE SCALE GENOMIC DNA]</scope>
    <source>
        <strain evidence="1">P6</strain>
    </source>
</reference>
<proteinExistence type="predicted"/>
<gene>
    <name evidence="1" type="ORF">PsorP6_000763</name>
</gene>
<sequence length="184" mass="20608">MSLTPAKPGYSKTVSKAHVQDTDFLFIVSCMEDKSNFESVYGTSGQTKIGVPIKNKTAGLRDLATALSRQKHASGTSFGNKHRLRVTEEYRREDGIFTVEQKLNRFCAHFERIKALFGEIPAFQPLLIDDSLATPANTNVKDEEATGEVDVHHDETQLGDEMGESVCLCWERDGAKYPRRKLKL</sequence>
<evidence type="ECO:0000313" key="1">
    <source>
        <dbReference type="EMBL" id="KAI9921316.1"/>
    </source>
</evidence>
<name>A0ACC0WTN0_9STRA</name>
<dbReference type="EMBL" id="CM047580">
    <property type="protein sequence ID" value="KAI9921316.1"/>
    <property type="molecule type" value="Genomic_DNA"/>
</dbReference>
<evidence type="ECO:0000313" key="2">
    <source>
        <dbReference type="Proteomes" id="UP001163321"/>
    </source>
</evidence>
<accession>A0ACC0WTN0</accession>
<keyword evidence="2" id="KW-1185">Reference proteome</keyword>
<comment type="caution">
    <text evidence="1">The sequence shown here is derived from an EMBL/GenBank/DDBJ whole genome shotgun (WGS) entry which is preliminary data.</text>
</comment>
<dbReference type="Proteomes" id="UP001163321">
    <property type="component" value="Chromosome 1"/>
</dbReference>